<keyword evidence="2" id="KW-0067">ATP-binding</keyword>
<keyword evidence="3" id="KW-1185">Reference proteome</keyword>
<sequence>MLAILYIEILATLYNLILALIDELNVAKGCGTLEKVIKSYQKIDLLIMDEWLIRCLTPQESYDLLEIIEARTHHGSMIFCTQYGKGGWYERISPSNDGPISEAIMDRIIHNAYEIIIDGKVSMRERHGIKSLKMEEGEVNE</sequence>
<evidence type="ECO:0000313" key="3">
    <source>
        <dbReference type="Proteomes" id="UP000736583"/>
    </source>
</evidence>
<gene>
    <name evidence="2" type="ORF">KQI89_02330</name>
</gene>
<proteinExistence type="predicted"/>
<feature type="domain" description="IstB-like ATP-binding" evidence="1">
    <location>
        <begin position="14"/>
        <end position="129"/>
    </location>
</feature>
<dbReference type="EMBL" id="JAHLQL010000001">
    <property type="protein sequence ID" value="MBU5590591.1"/>
    <property type="molecule type" value="Genomic_DNA"/>
</dbReference>
<dbReference type="Pfam" id="PF01695">
    <property type="entry name" value="IstB_IS21"/>
    <property type="match status" value="1"/>
</dbReference>
<keyword evidence="2" id="KW-0547">Nucleotide-binding</keyword>
<evidence type="ECO:0000313" key="2">
    <source>
        <dbReference type="EMBL" id="MBU5590591.1"/>
    </source>
</evidence>
<comment type="caution">
    <text evidence="2">The sequence shown here is derived from an EMBL/GenBank/DDBJ whole genome shotgun (WGS) entry which is preliminary data.</text>
</comment>
<reference evidence="2 3" key="1">
    <citation type="submission" date="2021-06" db="EMBL/GenBank/DDBJ databases">
        <authorList>
            <person name="Sun Q."/>
            <person name="Li D."/>
        </authorList>
    </citation>
    <scope>NUCLEOTIDE SEQUENCE [LARGE SCALE GENOMIC DNA]</scope>
    <source>
        <strain evidence="2 3">MSJ-4</strain>
    </source>
</reference>
<accession>A0ABS6EWY2</accession>
<evidence type="ECO:0000259" key="1">
    <source>
        <dbReference type="Pfam" id="PF01695"/>
    </source>
</evidence>
<protein>
    <submittedName>
        <fullName evidence="2">ATP-binding protein</fullName>
    </submittedName>
</protein>
<name>A0ABS6EWY2_9CLOT</name>
<dbReference type="InterPro" id="IPR002611">
    <property type="entry name" value="IstB_ATP-bd"/>
</dbReference>
<organism evidence="2 3">
    <name type="scientific">Clostridium simiarum</name>
    <dbReference type="NCBI Taxonomy" id="2841506"/>
    <lineage>
        <taxon>Bacteria</taxon>
        <taxon>Bacillati</taxon>
        <taxon>Bacillota</taxon>
        <taxon>Clostridia</taxon>
        <taxon>Eubacteriales</taxon>
        <taxon>Clostridiaceae</taxon>
        <taxon>Clostridium</taxon>
    </lineage>
</organism>
<dbReference type="GO" id="GO:0005524">
    <property type="term" value="F:ATP binding"/>
    <property type="evidence" value="ECO:0007669"/>
    <property type="project" value="UniProtKB-KW"/>
</dbReference>
<dbReference type="Proteomes" id="UP000736583">
    <property type="component" value="Unassembled WGS sequence"/>
</dbReference>